<gene>
    <name evidence="8" type="ORF">JOF53_007832</name>
</gene>
<evidence type="ECO:0000256" key="4">
    <source>
        <dbReference type="ARBA" id="ARBA00022989"/>
    </source>
</evidence>
<evidence type="ECO:0000256" key="1">
    <source>
        <dbReference type="ARBA" id="ARBA00004141"/>
    </source>
</evidence>
<dbReference type="PANTHER" id="PTHR38459">
    <property type="entry name" value="PROPHAGE BACTOPRENOL-LINKED GLUCOSE TRANSLOCASE HOMOLOG"/>
    <property type="match status" value="1"/>
</dbReference>
<dbReference type="Proteomes" id="UP001519363">
    <property type="component" value="Unassembled WGS sequence"/>
</dbReference>
<dbReference type="RefSeq" id="WP_086789000.1">
    <property type="nucleotide sequence ID" value="NZ_JAGIOO010000001.1"/>
</dbReference>
<keyword evidence="3 6" id="KW-0812">Transmembrane</keyword>
<dbReference type="PANTHER" id="PTHR38459:SF1">
    <property type="entry name" value="PROPHAGE BACTOPRENOL-LINKED GLUCOSE TRANSLOCASE HOMOLOG"/>
    <property type="match status" value="1"/>
</dbReference>
<reference evidence="8 9" key="1">
    <citation type="submission" date="2021-03" db="EMBL/GenBank/DDBJ databases">
        <title>Sequencing the genomes of 1000 actinobacteria strains.</title>
        <authorList>
            <person name="Klenk H.-P."/>
        </authorList>
    </citation>
    <scope>NUCLEOTIDE SEQUENCE [LARGE SCALE GENOMIC DNA]</scope>
    <source>
        <strain evidence="8 9">DSM 44580</strain>
    </source>
</reference>
<feature type="transmembrane region" description="Helical" evidence="6">
    <location>
        <begin position="22"/>
        <end position="41"/>
    </location>
</feature>
<dbReference type="InterPro" id="IPR051401">
    <property type="entry name" value="GtrA_CellWall_Glycosyl"/>
</dbReference>
<proteinExistence type="inferred from homology"/>
<evidence type="ECO:0000259" key="7">
    <source>
        <dbReference type="Pfam" id="PF04138"/>
    </source>
</evidence>
<keyword evidence="4 6" id="KW-1133">Transmembrane helix</keyword>
<evidence type="ECO:0000313" key="8">
    <source>
        <dbReference type="EMBL" id="MBP2478960.1"/>
    </source>
</evidence>
<evidence type="ECO:0000313" key="9">
    <source>
        <dbReference type="Proteomes" id="UP001519363"/>
    </source>
</evidence>
<comment type="subcellular location">
    <subcellularLocation>
        <location evidence="1">Membrane</location>
        <topology evidence="1">Multi-pass membrane protein</topology>
    </subcellularLocation>
</comment>
<protein>
    <submittedName>
        <fullName evidence="8">Flippase GtrA</fullName>
    </submittedName>
</protein>
<dbReference type="Pfam" id="PF04138">
    <property type="entry name" value="GtrA_DPMS_TM"/>
    <property type="match status" value="1"/>
</dbReference>
<evidence type="ECO:0000256" key="3">
    <source>
        <dbReference type="ARBA" id="ARBA00022692"/>
    </source>
</evidence>
<feature type="domain" description="GtrA/DPMS transmembrane" evidence="7">
    <location>
        <begin position="24"/>
        <end position="154"/>
    </location>
</feature>
<organism evidence="8 9">
    <name type="scientific">Crossiella equi</name>
    <dbReference type="NCBI Taxonomy" id="130796"/>
    <lineage>
        <taxon>Bacteria</taxon>
        <taxon>Bacillati</taxon>
        <taxon>Actinomycetota</taxon>
        <taxon>Actinomycetes</taxon>
        <taxon>Pseudonocardiales</taxon>
        <taxon>Pseudonocardiaceae</taxon>
        <taxon>Crossiella</taxon>
    </lineage>
</organism>
<evidence type="ECO:0000256" key="2">
    <source>
        <dbReference type="ARBA" id="ARBA00009399"/>
    </source>
</evidence>
<comment type="caution">
    <text evidence="8">The sequence shown here is derived from an EMBL/GenBank/DDBJ whole genome shotgun (WGS) entry which is preliminary data.</text>
</comment>
<keyword evidence="9" id="KW-1185">Reference proteome</keyword>
<dbReference type="EMBL" id="JAGIOO010000001">
    <property type="protein sequence ID" value="MBP2478960.1"/>
    <property type="molecule type" value="Genomic_DNA"/>
</dbReference>
<keyword evidence="5 6" id="KW-0472">Membrane</keyword>
<dbReference type="InterPro" id="IPR007267">
    <property type="entry name" value="GtrA_DPMS_TM"/>
</dbReference>
<feature type="transmembrane region" description="Helical" evidence="6">
    <location>
        <begin position="126"/>
        <end position="148"/>
    </location>
</feature>
<comment type="similarity">
    <text evidence="2">Belongs to the GtrA family.</text>
</comment>
<sequence length="161" mass="17358">MSSTAPAHPTSPTRTADQRSEFLKFAVVGALTWIIDTAVVYTLKLTILGDKPLTARAIGVIVATAASYLLNRSWSFNNRGGKAPFHEAVLFAAISAVGAALTLVPQAVSLYALHIRVPYVSPVTQAVANFVTGQILGVLLAMVFRFWAFRKFVFPEVKPTP</sequence>
<evidence type="ECO:0000256" key="6">
    <source>
        <dbReference type="SAM" id="Phobius"/>
    </source>
</evidence>
<evidence type="ECO:0000256" key="5">
    <source>
        <dbReference type="ARBA" id="ARBA00023136"/>
    </source>
</evidence>
<accession>A0ABS5ATD3</accession>
<feature type="transmembrane region" description="Helical" evidence="6">
    <location>
        <begin position="53"/>
        <end position="70"/>
    </location>
</feature>
<name>A0ABS5ATD3_9PSEU</name>
<feature type="transmembrane region" description="Helical" evidence="6">
    <location>
        <begin position="90"/>
        <end position="114"/>
    </location>
</feature>